<keyword evidence="6 14" id="KW-1133">Transmembrane helix</keyword>
<dbReference type="Pfam" id="PF13853">
    <property type="entry name" value="7tm_4"/>
    <property type="match status" value="1"/>
</dbReference>
<evidence type="ECO:0000256" key="12">
    <source>
        <dbReference type="ARBA" id="ARBA00023224"/>
    </source>
</evidence>
<name>A0ABN9G343_9NEOB</name>
<sequence length="286" mass="32165">MIYILTICGNLSMVILVAYSKILHSPMYFFLVQLSLCDIMLTTDIVPILCHTVLYQTVSISFITCIAQYCIFVISECCEGLLLTVMSYDRYLAICMPLHYASIMNSMFCMKLAMIPWLLSVCTMVVTTTSIAFLQFCGPNIIDHFFCDVSPLLKLSCSDVSLVQTELVFLSVPVLFLPFLFILFSYTNVIATILKIPSITGKQKAFSTCSSHLMVVFLYYITLICMYDLPASGQPLNMGQSSHLAKTLSLLYTVGTPLMNPIIYSLRNKDIKKALEKLISTNIFMF</sequence>
<comment type="caution">
    <text evidence="16">The sequence shown here is derived from an EMBL/GenBank/DDBJ whole genome shotgun (WGS) entry which is preliminary data.</text>
</comment>
<dbReference type="SUPFAM" id="SSF81321">
    <property type="entry name" value="Family A G protein-coupled receptor-like"/>
    <property type="match status" value="1"/>
</dbReference>
<dbReference type="PANTHER" id="PTHR24242">
    <property type="entry name" value="G-PROTEIN COUPLED RECEPTOR"/>
    <property type="match status" value="1"/>
</dbReference>
<feature type="transmembrane region" description="Helical" evidence="14">
    <location>
        <begin position="249"/>
        <end position="266"/>
    </location>
</feature>
<dbReference type="InterPro" id="IPR000276">
    <property type="entry name" value="GPCR_Rhodpsn"/>
</dbReference>
<evidence type="ECO:0000256" key="3">
    <source>
        <dbReference type="ARBA" id="ARBA00022606"/>
    </source>
</evidence>
<organism evidence="16 17">
    <name type="scientific">Staurois parvus</name>
    <dbReference type="NCBI Taxonomy" id="386267"/>
    <lineage>
        <taxon>Eukaryota</taxon>
        <taxon>Metazoa</taxon>
        <taxon>Chordata</taxon>
        <taxon>Craniata</taxon>
        <taxon>Vertebrata</taxon>
        <taxon>Euteleostomi</taxon>
        <taxon>Amphibia</taxon>
        <taxon>Batrachia</taxon>
        <taxon>Anura</taxon>
        <taxon>Neobatrachia</taxon>
        <taxon>Ranoidea</taxon>
        <taxon>Ranidae</taxon>
        <taxon>Staurois</taxon>
    </lineage>
</organism>
<evidence type="ECO:0000256" key="13">
    <source>
        <dbReference type="RuleBase" id="RU000688"/>
    </source>
</evidence>
<dbReference type="EMBL" id="CATNWA010017878">
    <property type="protein sequence ID" value="CAI9603749.1"/>
    <property type="molecule type" value="Genomic_DNA"/>
</dbReference>
<evidence type="ECO:0000256" key="5">
    <source>
        <dbReference type="ARBA" id="ARBA00022725"/>
    </source>
</evidence>
<keyword evidence="2 14" id="KW-1003">Cell membrane</keyword>
<evidence type="ECO:0000256" key="14">
    <source>
        <dbReference type="RuleBase" id="RU363047"/>
    </source>
</evidence>
<dbReference type="InterPro" id="IPR000725">
    <property type="entry name" value="Olfact_rcpt"/>
</dbReference>
<evidence type="ECO:0000259" key="15">
    <source>
        <dbReference type="PROSITE" id="PS50262"/>
    </source>
</evidence>
<evidence type="ECO:0000256" key="9">
    <source>
        <dbReference type="ARBA" id="ARBA00023157"/>
    </source>
</evidence>
<evidence type="ECO:0000256" key="11">
    <source>
        <dbReference type="ARBA" id="ARBA00023180"/>
    </source>
</evidence>
<dbReference type="InterPro" id="IPR017452">
    <property type="entry name" value="GPCR_Rhodpsn_7TM"/>
</dbReference>
<accession>A0ABN9G343</accession>
<evidence type="ECO:0000256" key="8">
    <source>
        <dbReference type="ARBA" id="ARBA00023136"/>
    </source>
</evidence>
<keyword evidence="10 13" id="KW-0675">Receptor</keyword>
<protein>
    <recommendedName>
        <fullName evidence="14">Olfactory receptor</fullName>
    </recommendedName>
</protein>
<dbReference type="Proteomes" id="UP001162483">
    <property type="component" value="Unassembled WGS sequence"/>
</dbReference>
<comment type="subcellular location">
    <subcellularLocation>
        <location evidence="1 14">Cell membrane</location>
        <topology evidence="1 14">Multi-pass membrane protein</topology>
    </subcellularLocation>
</comment>
<feature type="transmembrane region" description="Helical" evidence="14">
    <location>
        <begin position="62"/>
        <end position="85"/>
    </location>
</feature>
<dbReference type="Gene3D" id="1.20.1070.10">
    <property type="entry name" value="Rhodopsin 7-helix transmembrane proteins"/>
    <property type="match status" value="1"/>
</dbReference>
<keyword evidence="3 14" id="KW-0716">Sensory transduction</keyword>
<gene>
    <name evidence="16" type="ORF">SPARVUS_LOCUS13366284</name>
</gene>
<reference evidence="16" key="1">
    <citation type="submission" date="2023-05" db="EMBL/GenBank/DDBJ databases">
        <authorList>
            <person name="Stuckert A."/>
        </authorList>
    </citation>
    <scope>NUCLEOTIDE SEQUENCE</scope>
</reference>
<proteinExistence type="inferred from homology"/>
<dbReference type="PRINTS" id="PR00237">
    <property type="entry name" value="GPCRRHODOPSN"/>
</dbReference>
<evidence type="ECO:0000313" key="17">
    <source>
        <dbReference type="Proteomes" id="UP001162483"/>
    </source>
</evidence>
<feature type="transmembrane region" description="Helical" evidence="14">
    <location>
        <begin position="168"/>
        <end position="194"/>
    </location>
</feature>
<feature type="domain" description="G-protein coupled receptors family 1 profile" evidence="15">
    <location>
        <begin position="9"/>
        <end position="264"/>
    </location>
</feature>
<comment type="similarity">
    <text evidence="13">Belongs to the G-protein coupled receptor 1 family.</text>
</comment>
<feature type="transmembrane region" description="Helical" evidence="14">
    <location>
        <begin position="117"/>
        <end position="136"/>
    </location>
</feature>
<keyword evidence="7 13" id="KW-0297">G-protein coupled receptor</keyword>
<keyword evidence="4 13" id="KW-0812">Transmembrane</keyword>
<evidence type="ECO:0000313" key="16">
    <source>
        <dbReference type="EMBL" id="CAI9603749.1"/>
    </source>
</evidence>
<evidence type="ECO:0000256" key="6">
    <source>
        <dbReference type="ARBA" id="ARBA00022989"/>
    </source>
</evidence>
<dbReference type="PANTHER" id="PTHR24242:SF253">
    <property type="entry name" value="OLFACTORY RECEPTOR-RELATED"/>
    <property type="match status" value="1"/>
</dbReference>
<evidence type="ECO:0000256" key="1">
    <source>
        <dbReference type="ARBA" id="ARBA00004651"/>
    </source>
</evidence>
<keyword evidence="17" id="KW-1185">Reference proteome</keyword>
<keyword evidence="5 14" id="KW-0552">Olfaction</keyword>
<evidence type="ECO:0000256" key="10">
    <source>
        <dbReference type="ARBA" id="ARBA00023170"/>
    </source>
</evidence>
<dbReference type="PROSITE" id="PS50262">
    <property type="entry name" value="G_PROTEIN_RECEP_F1_2"/>
    <property type="match status" value="1"/>
</dbReference>
<dbReference type="InterPro" id="IPR050939">
    <property type="entry name" value="Olfactory_GPCR1"/>
</dbReference>
<evidence type="ECO:0000256" key="2">
    <source>
        <dbReference type="ARBA" id="ARBA00022475"/>
    </source>
</evidence>
<dbReference type="PROSITE" id="PS00237">
    <property type="entry name" value="G_PROTEIN_RECEP_F1_1"/>
    <property type="match status" value="1"/>
</dbReference>
<dbReference type="PRINTS" id="PR00245">
    <property type="entry name" value="OLFACTORYR"/>
</dbReference>
<evidence type="ECO:0000256" key="4">
    <source>
        <dbReference type="ARBA" id="ARBA00022692"/>
    </source>
</evidence>
<keyword evidence="12 13" id="KW-0807">Transducer</keyword>
<evidence type="ECO:0000256" key="7">
    <source>
        <dbReference type="ARBA" id="ARBA00023040"/>
    </source>
</evidence>
<keyword evidence="11" id="KW-0325">Glycoprotein</keyword>
<feature type="transmembrane region" description="Helical" evidence="14">
    <location>
        <begin position="206"/>
        <end position="229"/>
    </location>
</feature>
<keyword evidence="9" id="KW-1015">Disulfide bond</keyword>
<keyword evidence="8 14" id="KW-0472">Membrane</keyword>